<protein>
    <submittedName>
        <fullName evidence="7">Extracellular solute-binding protein</fullName>
    </submittedName>
</protein>
<dbReference type="GO" id="GO:0055085">
    <property type="term" value="P:transmembrane transport"/>
    <property type="evidence" value="ECO:0007669"/>
    <property type="project" value="InterPro"/>
</dbReference>
<dbReference type="InterPro" id="IPR006061">
    <property type="entry name" value="SBP_1_CS"/>
</dbReference>
<keyword evidence="4" id="KW-0732">Signal</keyword>
<dbReference type="PANTHER" id="PTHR43649:SF31">
    <property type="entry name" value="SN-GLYCEROL-3-PHOSPHATE-BINDING PERIPLASMIC PROTEIN UGPB"/>
    <property type="match status" value="1"/>
</dbReference>
<comment type="subcellular location">
    <subcellularLocation>
        <location evidence="1">Cell envelope</location>
    </subcellularLocation>
</comment>
<evidence type="ECO:0000313" key="7">
    <source>
        <dbReference type="EMBL" id="RKN60747.1"/>
    </source>
</evidence>
<dbReference type="EMBL" id="RBAH01000057">
    <property type="protein sequence ID" value="RKN60747.1"/>
    <property type="molecule type" value="Genomic_DNA"/>
</dbReference>
<accession>A0A3B0AMW9</accession>
<dbReference type="InterPro" id="IPR006059">
    <property type="entry name" value="SBP"/>
</dbReference>
<dbReference type="InterPro" id="IPR050490">
    <property type="entry name" value="Bact_solute-bd_prot1"/>
</dbReference>
<evidence type="ECO:0000256" key="1">
    <source>
        <dbReference type="ARBA" id="ARBA00004196"/>
    </source>
</evidence>
<gene>
    <name evidence="7" type="ORF">D7M11_35805</name>
</gene>
<dbReference type="Proteomes" id="UP000282311">
    <property type="component" value="Unassembled WGS sequence"/>
</dbReference>
<feature type="transmembrane region" description="Helical" evidence="6">
    <location>
        <begin position="20"/>
        <end position="37"/>
    </location>
</feature>
<comment type="caution">
    <text evidence="7">The sequence shown here is derived from an EMBL/GenBank/DDBJ whole genome shotgun (WGS) entry which is preliminary data.</text>
</comment>
<dbReference type="Gene3D" id="3.40.190.10">
    <property type="entry name" value="Periplasmic binding protein-like II"/>
    <property type="match status" value="1"/>
</dbReference>
<keyword evidence="6" id="KW-0472">Membrane</keyword>
<dbReference type="PANTHER" id="PTHR43649">
    <property type="entry name" value="ARABINOSE-BINDING PROTEIN-RELATED"/>
    <property type="match status" value="1"/>
</dbReference>
<comment type="similarity">
    <text evidence="2">Belongs to the bacterial solute-binding protein 1 family.</text>
</comment>
<evidence type="ECO:0000256" key="3">
    <source>
        <dbReference type="ARBA" id="ARBA00022448"/>
    </source>
</evidence>
<evidence type="ECO:0000313" key="8">
    <source>
        <dbReference type="Proteomes" id="UP000282311"/>
    </source>
</evidence>
<organism evidence="7 8">
    <name type="scientific">Paenibacillus ginsengarvi</name>
    <dbReference type="NCBI Taxonomy" id="400777"/>
    <lineage>
        <taxon>Bacteria</taxon>
        <taxon>Bacillati</taxon>
        <taxon>Bacillota</taxon>
        <taxon>Bacilli</taxon>
        <taxon>Bacillales</taxon>
        <taxon>Paenibacillaceae</taxon>
        <taxon>Paenibacillus</taxon>
    </lineage>
</organism>
<dbReference type="Pfam" id="PF13416">
    <property type="entry name" value="SBP_bac_8"/>
    <property type="match status" value="1"/>
</dbReference>
<dbReference type="GO" id="GO:0030313">
    <property type="term" value="C:cell envelope"/>
    <property type="evidence" value="ECO:0007669"/>
    <property type="project" value="UniProtKB-SubCell"/>
</dbReference>
<keyword evidence="6" id="KW-0812">Transmembrane</keyword>
<dbReference type="AlphaFoldDB" id="A0A3B0AMW9"/>
<evidence type="ECO:0000256" key="5">
    <source>
        <dbReference type="ARBA" id="ARBA00022764"/>
    </source>
</evidence>
<reference evidence="7 8" key="1">
    <citation type="journal article" date="2007" name="Int. J. Syst. Evol. Microbiol.">
        <title>Paenibacillus ginsengarvi sp. nov., isolated from soil from ginseng cultivation.</title>
        <authorList>
            <person name="Yoon M.H."/>
            <person name="Ten L.N."/>
            <person name="Im W.T."/>
        </authorList>
    </citation>
    <scope>NUCLEOTIDE SEQUENCE [LARGE SCALE GENOMIC DNA]</scope>
    <source>
        <strain evidence="7 8">KCTC 13059</strain>
    </source>
</reference>
<evidence type="ECO:0000256" key="4">
    <source>
        <dbReference type="ARBA" id="ARBA00022729"/>
    </source>
</evidence>
<sequence length="453" mass="51028">MKSFGTTEYETDGVIFLNKPIIVLVILMFLFASTGCSSKSGKEESVKGPEATAEVKPVELSVYRFRTNLTDDEFKAYFVEPIGKKYPHITLKMIVEDKGTTPEELLAAGVFPDIVFTSTSDIQRLKDFKVVQNLDDYVKKTNLDLSKVNPVIIESIKQFDDRGELPALPFAVGVGVMLYNKDIFDKFGEKYPRDLMTWEEVLQIAKRLSREEGGIKYIGFDPSEPALIASQLSLPFVDPVTNKSVIDSDDWKKVFQMVQQSYEASGIMKNEVPIGREVFMKDQKLAMFPLWADNFVGRFEDESKKGEFNLNWDMVALPNFPEAVGTGRESTTQSMVLSNLSKHKEEAFRVMAYMLSDDVQIEVSKQGRVTPLKSTEIQKVFGANLQSMKGKHIEAFFKAAPRKLHKPSPYDQTIVRPEAANAAVLIRKGQDLNTVIRTAKETADKRIEAALKK</sequence>
<keyword evidence="3" id="KW-0813">Transport</keyword>
<keyword evidence="8" id="KW-1185">Reference proteome</keyword>
<keyword evidence="6" id="KW-1133">Transmembrane helix</keyword>
<evidence type="ECO:0000256" key="6">
    <source>
        <dbReference type="SAM" id="Phobius"/>
    </source>
</evidence>
<proteinExistence type="inferred from homology"/>
<dbReference type="SUPFAM" id="SSF53850">
    <property type="entry name" value="Periplasmic binding protein-like II"/>
    <property type="match status" value="1"/>
</dbReference>
<name>A0A3B0AMW9_9BACL</name>
<keyword evidence="5" id="KW-0574">Periplasm</keyword>
<dbReference type="PROSITE" id="PS01037">
    <property type="entry name" value="SBP_BACTERIAL_1"/>
    <property type="match status" value="1"/>
</dbReference>
<evidence type="ECO:0000256" key="2">
    <source>
        <dbReference type="ARBA" id="ARBA00008520"/>
    </source>
</evidence>